<comment type="caution">
    <text evidence="1">The sequence shown here is derived from an EMBL/GenBank/DDBJ whole genome shotgun (WGS) entry which is preliminary data.</text>
</comment>
<evidence type="ECO:0000313" key="2">
    <source>
        <dbReference type="Proteomes" id="UP000004367"/>
    </source>
</evidence>
<dbReference type="STRING" id="1089455.MOPEL_071_00640"/>
<reference evidence="1 2" key="1">
    <citation type="submission" date="2012-02" db="EMBL/GenBank/DDBJ databases">
        <title>Whole genome shotgun sequence of Mobilicoccus pelagius NBRC 104925.</title>
        <authorList>
            <person name="Yoshida Y."/>
            <person name="Hosoyama A."/>
            <person name="Tsuchikane K."/>
            <person name="Katsumata H."/>
            <person name="Yamazaki S."/>
            <person name="Fujita N."/>
        </authorList>
    </citation>
    <scope>NUCLEOTIDE SEQUENCE [LARGE SCALE GENOMIC DNA]</scope>
    <source>
        <strain evidence="1 2">NBRC 104925</strain>
    </source>
</reference>
<dbReference type="eggNOG" id="COG0846">
    <property type="taxonomic scope" value="Bacteria"/>
</dbReference>
<dbReference type="Proteomes" id="UP000004367">
    <property type="component" value="Unassembled WGS sequence"/>
</dbReference>
<proteinExistence type="predicted"/>
<dbReference type="EMBL" id="BAFE01000051">
    <property type="protein sequence ID" value="GAB48348.1"/>
    <property type="molecule type" value="Genomic_DNA"/>
</dbReference>
<dbReference type="AlphaFoldDB" id="H5URJ0"/>
<protein>
    <submittedName>
        <fullName evidence="1">Putative NAD-dependent deacetylase</fullName>
    </submittedName>
</protein>
<evidence type="ECO:0000313" key="1">
    <source>
        <dbReference type="EMBL" id="GAB48348.1"/>
    </source>
</evidence>
<organism evidence="1 2">
    <name type="scientific">Mobilicoccus pelagius NBRC 104925</name>
    <dbReference type="NCBI Taxonomy" id="1089455"/>
    <lineage>
        <taxon>Bacteria</taxon>
        <taxon>Bacillati</taxon>
        <taxon>Actinomycetota</taxon>
        <taxon>Actinomycetes</taxon>
        <taxon>Micrococcales</taxon>
        <taxon>Dermatophilaceae</taxon>
        <taxon>Mobilicoccus</taxon>
    </lineage>
</organism>
<sequence>MLVVGGTTLSVHPAAGMVQYCRGRDLVVVDLEPTAFDARADLLIHAELGEVLGEAAGVE</sequence>
<dbReference type="Gene3D" id="3.40.50.1220">
    <property type="entry name" value="TPP-binding domain"/>
    <property type="match status" value="1"/>
</dbReference>
<gene>
    <name evidence="1" type="ORF">MOPEL_071_00640</name>
</gene>
<keyword evidence="2" id="KW-1185">Reference proteome</keyword>
<name>H5URJ0_9MICO</name>
<dbReference type="SUPFAM" id="SSF52467">
    <property type="entry name" value="DHS-like NAD/FAD-binding domain"/>
    <property type="match status" value="1"/>
</dbReference>
<accession>H5URJ0</accession>
<dbReference type="InterPro" id="IPR029035">
    <property type="entry name" value="DHS-like_NAD/FAD-binding_dom"/>
</dbReference>